<dbReference type="Gene3D" id="3.40.50.150">
    <property type="entry name" value="Vaccinia Virus protein VP39"/>
    <property type="match status" value="2"/>
</dbReference>
<gene>
    <name evidence="5" type="ORF">DCAF_LOCUS11432</name>
</gene>
<keyword evidence="1" id="KW-0489">Methyltransferase</keyword>
<dbReference type="Pfam" id="PF00891">
    <property type="entry name" value="Methyltransf_2"/>
    <property type="match status" value="1"/>
</dbReference>
<dbReference type="InterPro" id="IPR001077">
    <property type="entry name" value="COMT_C"/>
</dbReference>
<dbReference type="PANTHER" id="PTHR11746">
    <property type="entry name" value="O-METHYLTRANSFERASE"/>
    <property type="match status" value="1"/>
</dbReference>
<dbReference type="Proteomes" id="UP001314170">
    <property type="component" value="Unassembled WGS sequence"/>
</dbReference>
<reference evidence="5 6" key="1">
    <citation type="submission" date="2024-01" db="EMBL/GenBank/DDBJ databases">
        <authorList>
            <person name="Waweru B."/>
        </authorList>
    </citation>
    <scope>NUCLEOTIDE SEQUENCE [LARGE SCALE GENOMIC DNA]</scope>
</reference>
<protein>
    <recommendedName>
        <fullName evidence="4">O-methyltransferase C-terminal domain-containing protein</fullName>
    </recommendedName>
</protein>
<evidence type="ECO:0000256" key="2">
    <source>
        <dbReference type="ARBA" id="ARBA00022679"/>
    </source>
</evidence>
<dbReference type="EMBL" id="CAWUPB010000994">
    <property type="protein sequence ID" value="CAK7336424.1"/>
    <property type="molecule type" value="Genomic_DNA"/>
</dbReference>
<evidence type="ECO:0000256" key="1">
    <source>
        <dbReference type="ARBA" id="ARBA00022603"/>
    </source>
</evidence>
<keyword evidence="3" id="KW-0949">S-adenosyl-L-methionine</keyword>
<feature type="non-terminal residue" evidence="5">
    <location>
        <position position="90"/>
    </location>
</feature>
<evidence type="ECO:0000259" key="4">
    <source>
        <dbReference type="Pfam" id="PF00891"/>
    </source>
</evidence>
<dbReference type="InterPro" id="IPR016461">
    <property type="entry name" value="COMT-like"/>
</dbReference>
<keyword evidence="6" id="KW-1185">Reference proteome</keyword>
<organism evidence="5 6">
    <name type="scientific">Dovyalis caffra</name>
    <dbReference type="NCBI Taxonomy" id="77055"/>
    <lineage>
        <taxon>Eukaryota</taxon>
        <taxon>Viridiplantae</taxon>
        <taxon>Streptophyta</taxon>
        <taxon>Embryophyta</taxon>
        <taxon>Tracheophyta</taxon>
        <taxon>Spermatophyta</taxon>
        <taxon>Magnoliopsida</taxon>
        <taxon>eudicotyledons</taxon>
        <taxon>Gunneridae</taxon>
        <taxon>Pentapetalae</taxon>
        <taxon>rosids</taxon>
        <taxon>fabids</taxon>
        <taxon>Malpighiales</taxon>
        <taxon>Salicaceae</taxon>
        <taxon>Flacourtieae</taxon>
        <taxon>Dovyalis</taxon>
    </lineage>
</organism>
<comment type="caution">
    <text evidence="5">The sequence shown here is derived from an EMBL/GenBank/DDBJ whole genome shotgun (WGS) entry which is preliminary data.</text>
</comment>
<dbReference type="GO" id="GO:0032259">
    <property type="term" value="P:methylation"/>
    <property type="evidence" value="ECO:0007669"/>
    <property type="project" value="UniProtKB-KW"/>
</dbReference>
<name>A0AAV1RIG7_9ROSI</name>
<keyword evidence="2" id="KW-0808">Transferase</keyword>
<dbReference type="AlphaFoldDB" id="A0AAV1RIG7"/>
<dbReference type="PROSITE" id="PS51683">
    <property type="entry name" value="SAM_OMT_II"/>
    <property type="match status" value="1"/>
</dbReference>
<dbReference type="GO" id="GO:0008171">
    <property type="term" value="F:O-methyltransferase activity"/>
    <property type="evidence" value="ECO:0007669"/>
    <property type="project" value="InterPro"/>
</dbReference>
<evidence type="ECO:0000313" key="5">
    <source>
        <dbReference type="EMBL" id="CAK7336424.1"/>
    </source>
</evidence>
<evidence type="ECO:0000256" key="3">
    <source>
        <dbReference type="ARBA" id="ARBA00022691"/>
    </source>
</evidence>
<dbReference type="SUPFAM" id="SSF53335">
    <property type="entry name" value="S-adenosyl-L-methionine-dependent methyltransferases"/>
    <property type="match status" value="1"/>
</dbReference>
<dbReference type="InterPro" id="IPR029063">
    <property type="entry name" value="SAM-dependent_MTases_sf"/>
</dbReference>
<sequence length="90" mass="9681">MEFDKAMANTSRTTMKKVLHTYKGFEGSTSLVDVGGGTGASLNMINILHNWDDEHCLKLLTNCCNALPKNGKVIVLSLIALEAPETSIAS</sequence>
<evidence type="ECO:0000313" key="6">
    <source>
        <dbReference type="Proteomes" id="UP001314170"/>
    </source>
</evidence>
<feature type="domain" description="O-methyltransferase C-terminal" evidence="4">
    <location>
        <begin position="44"/>
        <end position="87"/>
    </location>
</feature>
<accession>A0AAV1RIG7</accession>
<proteinExistence type="predicted"/>